<dbReference type="InterPro" id="IPR004242">
    <property type="entry name" value="Transposase_21"/>
</dbReference>
<proteinExistence type="predicted"/>
<comment type="caution">
    <text evidence="1">The sequence shown here is derived from an EMBL/GenBank/DDBJ whole genome shotgun (WGS) entry which is preliminary data.</text>
</comment>
<dbReference type="EMBL" id="QJKJ01003060">
    <property type="protein sequence ID" value="RDY00161.1"/>
    <property type="molecule type" value="Genomic_DNA"/>
</dbReference>
<dbReference type="Pfam" id="PF02992">
    <property type="entry name" value="Transposase_21"/>
    <property type="match status" value="1"/>
</dbReference>
<protein>
    <submittedName>
        <fullName evidence="1">Uncharacterized protein</fullName>
    </submittedName>
</protein>
<evidence type="ECO:0000313" key="1">
    <source>
        <dbReference type="EMBL" id="RDY00161.1"/>
    </source>
</evidence>
<sequence length="98" mass="11456">MLSGWTITRSLGCPICMEQTKTFRLKHSHKVSYFLLSSSISPTRSFVKKKQKFFQEKTSHPPPRLSSPDMWKRVAHLPFSYDLQEEEQEILGYGVQHN</sequence>
<dbReference type="AlphaFoldDB" id="A0A371HBI6"/>
<feature type="non-terminal residue" evidence="1">
    <location>
        <position position="1"/>
    </location>
</feature>
<evidence type="ECO:0000313" key="2">
    <source>
        <dbReference type="Proteomes" id="UP000257109"/>
    </source>
</evidence>
<gene>
    <name evidence="1" type="ORF">CR513_16696</name>
</gene>
<dbReference type="OrthoDB" id="1917820at2759"/>
<name>A0A371HBI6_MUCPR</name>
<keyword evidence="2" id="KW-1185">Reference proteome</keyword>
<organism evidence="1 2">
    <name type="scientific">Mucuna pruriens</name>
    <name type="common">Velvet bean</name>
    <name type="synonym">Dolichos pruriens</name>
    <dbReference type="NCBI Taxonomy" id="157652"/>
    <lineage>
        <taxon>Eukaryota</taxon>
        <taxon>Viridiplantae</taxon>
        <taxon>Streptophyta</taxon>
        <taxon>Embryophyta</taxon>
        <taxon>Tracheophyta</taxon>
        <taxon>Spermatophyta</taxon>
        <taxon>Magnoliopsida</taxon>
        <taxon>eudicotyledons</taxon>
        <taxon>Gunneridae</taxon>
        <taxon>Pentapetalae</taxon>
        <taxon>rosids</taxon>
        <taxon>fabids</taxon>
        <taxon>Fabales</taxon>
        <taxon>Fabaceae</taxon>
        <taxon>Papilionoideae</taxon>
        <taxon>50 kb inversion clade</taxon>
        <taxon>NPAAA clade</taxon>
        <taxon>indigoferoid/millettioid clade</taxon>
        <taxon>Phaseoleae</taxon>
        <taxon>Mucuna</taxon>
    </lineage>
</organism>
<accession>A0A371HBI6</accession>
<reference evidence="1" key="1">
    <citation type="submission" date="2018-05" db="EMBL/GenBank/DDBJ databases">
        <title>Draft genome of Mucuna pruriens seed.</title>
        <authorList>
            <person name="Nnadi N.E."/>
            <person name="Vos R."/>
            <person name="Hasami M.H."/>
            <person name="Devisetty U.K."/>
            <person name="Aguiy J.C."/>
        </authorList>
    </citation>
    <scope>NUCLEOTIDE SEQUENCE [LARGE SCALE GENOMIC DNA]</scope>
    <source>
        <strain evidence="1">JCA_2017</strain>
    </source>
</reference>
<dbReference type="Proteomes" id="UP000257109">
    <property type="component" value="Unassembled WGS sequence"/>
</dbReference>